<reference evidence="7 8" key="1">
    <citation type="submission" date="2020-06" db="EMBL/GenBank/DDBJ databases">
        <authorList>
            <person name="Jo H."/>
        </authorList>
    </citation>
    <scope>NUCLEOTIDE SEQUENCE [LARGE SCALE GENOMIC DNA]</scope>
    <source>
        <strain evidence="7 8">I46</strain>
    </source>
</reference>
<dbReference type="InterPro" id="IPR050492">
    <property type="entry name" value="Bact_metal-bind_prot9"/>
</dbReference>
<dbReference type="SUPFAM" id="SSF53807">
    <property type="entry name" value="Helical backbone' metal receptor"/>
    <property type="match status" value="1"/>
</dbReference>
<comment type="similarity">
    <text evidence="5">Belongs to the bacterial solute-binding protein 9 family.</text>
</comment>
<evidence type="ECO:0000256" key="2">
    <source>
        <dbReference type="ARBA" id="ARBA00022448"/>
    </source>
</evidence>
<dbReference type="PROSITE" id="PS51257">
    <property type="entry name" value="PROKAR_LIPOPROTEIN"/>
    <property type="match status" value="1"/>
</dbReference>
<dbReference type="AlphaFoldDB" id="A0A7D5F819"/>
<name>A0A7D5F819_9MICO</name>
<evidence type="ECO:0000313" key="8">
    <source>
        <dbReference type="Proteomes" id="UP000509638"/>
    </source>
</evidence>
<dbReference type="InterPro" id="IPR006129">
    <property type="entry name" value="AdhesinB"/>
</dbReference>
<dbReference type="PANTHER" id="PTHR42953">
    <property type="entry name" value="HIGH-AFFINITY ZINC UPTAKE SYSTEM PROTEIN ZNUA-RELATED"/>
    <property type="match status" value="1"/>
</dbReference>
<dbReference type="GO" id="GO:0046872">
    <property type="term" value="F:metal ion binding"/>
    <property type="evidence" value="ECO:0007669"/>
    <property type="project" value="UniProtKB-KW"/>
</dbReference>
<keyword evidence="4 6" id="KW-0732">Signal</keyword>
<dbReference type="GO" id="GO:0030001">
    <property type="term" value="P:metal ion transport"/>
    <property type="evidence" value="ECO:0007669"/>
    <property type="project" value="InterPro"/>
</dbReference>
<keyword evidence="2 5" id="KW-0813">Transport</keyword>
<feature type="chain" id="PRO_5038591244" evidence="6">
    <location>
        <begin position="23"/>
        <end position="300"/>
    </location>
</feature>
<feature type="signal peptide" evidence="6">
    <location>
        <begin position="1"/>
        <end position="22"/>
    </location>
</feature>
<gene>
    <name evidence="7" type="ORF">HW566_05685</name>
</gene>
<keyword evidence="3" id="KW-0479">Metal-binding</keyword>
<evidence type="ECO:0000256" key="6">
    <source>
        <dbReference type="SAM" id="SignalP"/>
    </source>
</evidence>
<protein>
    <submittedName>
        <fullName evidence="7">Zinc ABC transporter substrate-binding protein</fullName>
    </submittedName>
</protein>
<dbReference type="GO" id="GO:0030313">
    <property type="term" value="C:cell envelope"/>
    <property type="evidence" value="ECO:0007669"/>
    <property type="project" value="UniProtKB-SubCell"/>
</dbReference>
<dbReference type="PANTHER" id="PTHR42953:SF1">
    <property type="entry name" value="METAL-BINDING PROTEIN HI_0362-RELATED"/>
    <property type="match status" value="1"/>
</dbReference>
<dbReference type="Pfam" id="PF01297">
    <property type="entry name" value="ZnuA"/>
    <property type="match status" value="1"/>
</dbReference>
<dbReference type="PRINTS" id="PR00690">
    <property type="entry name" value="ADHESNFAMILY"/>
</dbReference>
<evidence type="ECO:0000256" key="5">
    <source>
        <dbReference type="RuleBase" id="RU003512"/>
    </source>
</evidence>
<dbReference type="GO" id="GO:0007155">
    <property type="term" value="P:cell adhesion"/>
    <property type="evidence" value="ECO:0007669"/>
    <property type="project" value="InterPro"/>
</dbReference>
<dbReference type="EMBL" id="CP058316">
    <property type="protein sequence ID" value="QLD11309.1"/>
    <property type="molecule type" value="Genomic_DNA"/>
</dbReference>
<sequence>MRRAALAVAATVAAVLSLAGCAAPGSDRPTVVVTTNILGDIVETLAGDQLEVVTFMPRDADPHSFELSAQDAATMRGADLVVSNGLGLEEGVQHHVDASADDGVAQFVAGDHVEVLGYLDSDAVDPHFWTDPTQTARVVDALAPALVDLAGEEGGAVTDAAAAYLADLEALDAETSAGLAAIATEHRALVTNHHVFGYLARRYDVRILGAAVPGGTTLAAPSASDLQELVDAIDTAGVRTIFADSSQPDRLMQVLADEAGRDVDVVPLLTESLAPVGSPGDTYLDMMRQNLQRISDGLTR</sequence>
<dbReference type="Proteomes" id="UP000509638">
    <property type="component" value="Chromosome"/>
</dbReference>
<dbReference type="RefSeq" id="WP_178011148.1">
    <property type="nucleotide sequence ID" value="NZ_CP058316.1"/>
</dbReference>
<dbReference type="Gene3D" id="3.40.50.1980">
    <property type="entry name" value="Nitrogenase molybdenum iron protein domain"/>
    <property type="match status" value="2"/>
</dbReference>
<accession>A0A7D5F819</accession>
<comment type="subcellular location">
    <subcellularLocation>
        <location evidence="1">Cell envelope</location>
    </subcellularLocation>
</comment>
<evidence type="ECO:0000256" key="3">
    <source>
        <dbReference type="ARBA" id="ARBA00022723"/>
    </source>
</evidence>
<dbReference type="PRINTS" id="PR00691">
    <property type="entry name" value="ADHESINB"/>
</dbReference>
<proteinExistence type="inferred from homology"/>
<dbReference type="InterPro" id="IPR006127">
    <property type="entry name" value="ZnuA-like"/>
</dbReference>
<evidence type="ECO:0000256" key="4">
    <source>
        <dbReference type="ARBA" id="ARBA00022729"/>
    </source>
</evidence>
<evidence type="ECO:0000256" key="1">
    <source>
        <dbReference type="ARBA" id="ARBA00004196"/>
    </source>
</evidence>
<evidence type="ECO:0000313" key="7">
    <source>
        <dbReference type="EMBL" id="QLD11309.1"/>
    </source>
</evidence>
<organism evidence="7 8">
    <name type="scientific">Microbacterium oleivorans</name>
    <dbReference type="NCBI Taxonomy" id="273677"/>
    <lineage>
        <taxon>Bacteria</taxon>
        <taxon>Bacillati</taxon>
        <taxon>Actinomycetota</taxon>
        <taxon>Actinomycetes</taxon>
        <taxon>Micrococcales</taxon>
        <taxon>Microbacteriaceae</taxon>
        <taxon>Microbacterium</taxon>
    </lineage>
</organism>
<dbReference type="InterPro" id="IPR006128">
    <property type="entry name" value="Lipoprotein_PsaA-like"/>
</dbReference>